<dbReference type="AlphaFoldDB" id="A0A2V3UB66"/>
<dbReference type="InterPro" id="IPR003673">
    <property type="entry name" value="CoA-Trfase_fam_III"/>
</dbReference>
<dbReference type="PANTHER" id="PTHR48228:SF6">
    <property type="entry name" value="L-CARNITINE COA-TRANSFERASE"/>
    <property type="match status" value="1"/>
</dbReference>
<dbReference type="Proteomes" id="UP000248021">
    <property type="component" value="Unassembled WGS sequence"/>
</dbReference>
<reference evidence="2 3" key="1">
    <citation type="submission" date="2018-05" db="EMBL/GenBank/DDBJ databases">
        <title>Genomic Encyclopedia of Type Strains, Phase IV (KMG-IV): sequencing the most valuable type-strain genomes for metagenomic binning, comparative biology and taxonomic classification.</title>
        <authorList>
            <person name="Goeker M."/>
        </authorList>
    </citation>
    <scope>NUCLEOTIDE SEQUENCE [LARGE SCALE GENOMIC DNA]</scope>
    <source>
        <strain evidence="2 3">DSM 6462</strain>
    </source>
</reference>
<dbReference type="Gene3D" id="3.30.1540.10">
    <property type="entry name" value="formyl-coa transferase, domain 3"/>
    <property type="match status" value="1"/>
</dbReference>
<dbReference type="InterPro" id="IPR044855">
    <property type="entry name" value="CoA-Trfase_III_dom3_sf"/>
</dbReference>
<name>A0A2V3UB66_9HYPH</name>
<dbReference type="Pfam" id="PF02515">
    <property type="entry name" value="CoA_transf_3"/>
    <property type="match status" value="1"/>
</dbReference>
<dbReference type="SUPFAM" id="SSF89796">
    <property type="entry name" value="CoA-transferase family III (CaiB/BaiF)"/>
    <property type="match status" value="1"/>
</dbReference>
<evidence type="ECO:0000313" key="3">
    <source>
        <dbReference type="Proteomes" id="UP000248021"/>
    </source>
</evidence>
<dbReference type="EMBL" id="QJJK01000004">
    <property type="protein sequence ID" value="PXW60118.1"/>
    <property type="molecule type" value="Genomic_DNA"/>
</dbReference>
<sequence>MLKQDGALKGLKIVEFAHVIAGPLAGTLMADLGATVVHVEDPGAGDPQRTAGPDKDGVHLWWQMAGRNKHSVTLNLRSDAGRKVAEELAAWADVVITNFRVETLEKWGLDFASLNRINPKIIMLQVTGFGATSSRRNEPGFGKVGEAMSGVVNLTGFPDGPPVHTGFSHGDSVTGLMGAYAVQAALYRKHTDPDFRGEWIDLALYDGLFRLIEWQVVFHDQLGEPPQRMGNKLAAAPAAVINMYKTADDRWLTVTSGTPRAVLNTAKLVGEPEDMYSNRADQARNADRLDKLLAEWIASRGMDECMAAMKAIGVVASPIYTVADILEDETFKERESVIELDVPRLGKVKMQNVFPRMMNYTGAVWRAAPPLGADNELVYKSFLGKSDEQLAALRDGADI</sequence>
<evidence type="ECO:0000313" key="2">
    <source>
        <dbReference type="EMBL" id="PXW60118.1"/>
    </source>
</evidence>
<dbReference type="PANTHER" id="PTHR48228">
    <property type="entry name" value="SUCCINYL-COA--D-CITRAMALATE COA-TRANSFERASE"/>
    <property type="match status" value="1"/>
</dbReference>
<dbReference type="InterPro" id="IPR023606">
    <property type="entry name" value="CoA-Trfase_III_dom_1_sf"/>
</dbReference>
<gene>
    <name evidence="2" type="ORF">C7450_104170</name>
</gene>
<keyword evidence="1 2" id="KW-0808">Transferase</keyword>
<protein>
    <submittedName>
        <fullName evidence="2">Formyl-CoA transferase</fullName>
    </submittedName>
</protein>
<dbReference type="OrthoDB" id="9806585at2"/>
<dbReference type="Gene3D" id="3.40.50.10540">
    <property type="entry name" value="Crotonobetainyl-coa:carnitine coa-transferase, domain 1"/>
    <property type="match status" value="1"/>
</dbReference>
<dbReference type="InterPro" id="IPR050509">
    <property type="entry name" value="CoA-transferase_III"/>
</dbReference>
<organism evidence="2 3">
    <name type="scientific">Chelatococcus asaccharovorans</name>
    <dbReference type="NCBI Taxonomy" id="28210"/>
    <lineage>
        <taxon>Bacteria</taxon>
        <taxon>Pseudomonadati</taxon>
        <taxon>Pseudomonadota</taxon>
        <taxon>Alphaproteobacteria</taxon>
        <taxon>Hyphomicrobiales</taxon>
        <taxon>Chelatococcaceae</taxon>
        <taxon>Chelatococcus</taxon>
    </lineage>
</organism>
<accession>A0A2V3UB66</accession>
<keyword evidence="3" id="KW-1185">Reference proteome</keyword>
<dbReference type="RefSeq" id="WP_110374466.1">
    <property type="nucleotide sequence ID" value="NZ_JAHBRY010000001.1"/>
</dbReference>
<dbReference type="GO" id="GO:0016740">
    <property type="term" value="F:transferase activity"/>
    <property type="evidence" value="ECO:0007669"/>
    <property type="project" value="UniProtKB-KW"/>
</dbReference>
<evidence type="ECO:0000256" key="1">
    <source>
        <dbReference type="ARBA" id="ARBA00022679"/>
    </source>
</evidence>
<proteinExistence type="predicted"/>
<comment type="caution">
    <text evidence="2">The sequence shown here is derived from an EMBL/GenBank/DDBJ whole genome shotgun (WGS) entry which is preliminary data.</text>
</comment>